<evidence type="ECO:0000313" key="4">
    <source>
        <dbReference type="RefSeq" id="XP_031553681.1"/>
    </source>
</evidence>
<feature type="transmembrane region" description="Helical" evidence="2">
    <location>
        <begin position="38"/>
        <end position="58"/>
    </location>
</feature>
<name>A0A6P8HDD0_ACTTE</name>
<feature type="transmembrane region" description="Helical" evidence="2">
    <location>
        <begin position="280"/>
        <end position="299"/>
    </location>
</feature>
<evidence type="ECO:0000313" key="3">
    <source>
        <dbReference type="Proteomes" id="UP000515163"/>
    </source>
</evidence>
<feature type="transmembrane region" description="Helical" evidence="2">
    <location>
        <begin position="380"/>
        <end position="397"/>
    </location>
</feature>
<feature type="transmembrane region" description="Helical" evidence="2">
    <location>
        <begin position="319"/>
        <end position="338"/>
    </location>
</feature>
<gene>
    <name evidence="4" type="primary">LOC116290720</name>
</gene>
<evidence type="ECO:0000256" key="2">
    <source>
        <dbReference type="SAM" id="Phobius"/>
    </source>
</evidence>
<protein>
    <submittedName>
        <fullName evidence="4">Membralin-like</fullName>
    </submittedName>
</protein>
<proteinExistence type="predicted"/>
<keyword evidence="3" id="KW-1185">Reference proteome</keyword>
<evidence type="ECO:0000256" key="1">
    <source>
        <dbReference type="SAM" id="MobiDB-lite"/>
    </source>
</evidence>
<feature type="compositionally biased region" description="Polar residues" evidence="1">
    <location>
        <begin position="475"/>
        <end position="519"/>
    </location>
</feature>
<feature type="region of interest" description="Disordered" evidence="1">
    <location>
        <begin position="632"/>
        <end position="693"/>
    </location>
</feature>
<dbReference type="GO" id="GO:0005783">
    <property type="term" value="C:endoplasmic reticulum"/>
    <property type="evidence" value="ECO:0007669"/>
    <property type="project" value="TreeGrafter"/>
</dbReference>
<dbReference type="PANTHER" id="PTHR21650:SF4">
    <property type="entry name" value="MEMBRALIN"/>
    <property type="match status" value="1"/>
</dbReference>
<dbReference type="GO" id="GO:0034976">
    <property type="term" value="P:response to endoplasmic reticulum stress"/>
    <property type="evidence" value="ECO:0007669"/>
    <property type="project" value="TreeGrafter"/>
</dbReference>
<dbReference type="RefSeq" id="XP_031553681.1">
    <property type="nucleotide sequence ID" value="XM_031697821.1"/>
</dbReference>
<keyword evidence="2" id="KW-1133">Transmembrane helix</keyword>
<dbReference type="InParanoid" id="A0A6P8HDD0"/>
<dbReference type="GO" id="GO:1904294">
    <property type="term" value="P:positive regulation of ERAD pathway"/>
    <property type="evidence" value="ECO:0007669"/>
    <property type="project" value="TreeGrafter"/>
</dbReference>
<dbReference type="AlphaFoldDB" id="A0A6P8HDD0"/>
<dbReference type="FunCoup" id="A0A6P8HDD0">
    <property type="interactions" value="910"/>
</dbReference>
<keyword evidence="2" id="KW-0812">Transmembrane</keyword>
<dbReference type="InterPro" id="IPR019144">
    <property type="entry name" value="Membralin"/>
</dbReference>
<dbReference type="OrthoDB" id="6779347at2759"/>
<feature type="region of interest" description="Disordered" evidence="1">
    <location>
        <begin position="475"/>
        <end position="551"/>
    </location>
</feature>
<dbReference type="PANTHER" id="PTHR21650">
    <property type="entry name" value="MEMBRALIN/KINETOCHORE PROTEIN NUF2"/>
    <property type="match status" value="1"/>
</dbReference>
<dbReference type="KEGG" id="aten:116290720"/>
<keyword evidence="2" id="KW-0472">Membrane</keyword>
<accession>A0A6P8HDD0</accession>
<dbReference type="GeneID" id="116290720"/>
<dbReference type="Proteomes" id="UP000515163">
    <property type="component" value="Unplaced"/>
</dbReference>
<sequence>MPGEVRNPLIHARDRLFRALFFKMALMYARSFPPMVRILLEMGVLLKAIICFIILAYIHNAFSRTPINCLDNVKNTWPRDGVLRVTISRGQAVRKLSENELKHNISNINNMSLVNTSISNRSMIGNITDYEDIMVKEGDDNSTAEIYGLIPNGRQEKNQVPVRDTLVPSAFDFLGHNKEDEKKDEYSMEYSLEYGFLRLSPEARHRLNITVMVVKLNPEEEKCFGDALSRFLLDEFLGYDDVLMSSIKKLAEKEDNKGYLRNVVTGDHFRFISMWMARSSYIVALILMFIFTISISMLLRYCHHQIFIFIVNLLQMLDLNVTIAFPAAPLFTVILSLVGMEAIMSEFFNDTTTSFYIILIVWTADQYDAICCHTQQSKKFWLRFFYLYHFAFYAYHYRFNGQYSGLALVTSWLFIQHSMLFFFHHYELPAILSQAQQLNPEDDLLADPIHFLTDEAQIPIPPAEQALQNNALPDNLQQNNALPDNSQQNNALPDNLQQNNVLPENPTQNNELPENSLHNNVLPENPLQHHSLHDNLSSNIALPDNSPHNNALHALQNESLRNNMLPKGVLQNDTKDVDALQSSALPATLLQNSLVNTTSHHSESVTLSNAVENEDFDSETKLPCSSQARTLSYETTSIEPGALTHRLGNLTGPSRSTKKEDSGVPTSPGSSSEKELSAGTEAGLSLVQKQKSE</sequence>
<organism evidence="3 4">
    <name type="scientific">Actinia tenebrosa</name>
    <name type="common">Australian red waratah sea anemone</name>
    <dbReference type="NCBI Taxonomy" id="6105"/>
    <lineage>
        <taxon>Eukaryota</taxon>
        <taxon>Metazoa</taxon>
        <taxon>Cnidaria</taxon>
        <taxon>Anthozoa</taxon>
        <taxon>Hexacorallia</taxon>
        <taxon>Actiniaria</taxon>
        <taxon>Actiniidae</taxon>
        <taxon>Actinia</taxon>
    </lineage>
</organism>
<dbReference type="Pfam" id="PF09746">
    <property type="entry name" value="Membralin"/>
    <property type="match status" value="1"/>
</dbReference>
<reference evidence="4" key="1">
    <citation type="submission" date="2025-08" db="UniProtKB">
        <authorList>
            <consortium name="RefSeq"/>
        </authorList>
    </citation>
    <scope>IDENTIFICATION</scope>
    <source>
        <tissue evidence="4">Tentacle</tissue>
    </source>
</reference>